<dbReference type="EMBL" id="CP149822">
    <property type="protein sequence ID" value="WZN40683.1"/>
    <property type="molecule type" value="Genomic_DNA"/>
</dbReference>
<evidence type="ECO:0000259" key="1">
    <source>
        <dbReference type="Pfam" id="PF03432"/>
    </source>
</evidence>
<feature type="domain" description="MobA/VirD2-like nuclease" evidence="1">
    <location>
        <begin position="17"/>
        <end position="151"/>
    </location>
</feature>
<sequence length="304" mass="33822">MVAKISCGRSIKSALHYNESKLAEGKATLILSSRFGCDADDLAVWQKLARFDSLIKRNKKVKTNTVHISLNFAPGEQLVLGTLQYLAADYMQRIGFADQPFLVYQHHDAGHPHIHIVTTNIRTDGKAISLHNIGREKSEPARKALEQIYGLVVAEGRRQRVDLPAVMTPVTYGKAETKAAISNIVREITSTFRYASLEELNAVLRYYNVIADPGLPGSRCWSHRGLTFSIVDSEGGKVGIPIAASSIYGRPVLAALEKRWTQTAYWECRSGAGCVRRLRRFWLQDHLELPVDSWSAPALPATRP</sequence>
<evidence type="ECO:0000313" key="2">
    <source>
        <dbReference type="EMBL" id="WZN40683.1"/>
    </source>
</evidence>
<dbReference type="Pfam" id="PF03432">
    <property type="entry name" value="Relaxase"/>
    <property type="match status" value="1"/>
</dbReference>
<accession>A0ABZ2YME3</accession>
<organism evidence="2 3">
    <name type="scientific">Chitinophaga pollutisoli</name>
    <dbReference type="NCBI Taxonomy" id="3133966"/>
    <lineage>
        <taxon>Bacteria</taxon>
        <taxon>Pseudomonadati</taxon>
        <taxon>Bacteroidota</taxon>
        <taxon>Chitinophagia</taxon>
        <taxon>Chitinophagales</taxon>
        <taxon>Chitinophagaceae</taxon>
        <taxon>Chitinophaga</taxon>
    </lineage>
</organism>
<dbReference type="RefSeq" id="WP_341835590.1">
    <property type="nucleotide sequence ID" value="NZ_CP149822.1"/>
</dbReference>
<keyword evidence="3" id="KW-1185">Reference proteome</keyword>
<protein>
    <submittedName>
        <fullName evidence="2">Relaxase/mobilization nuclease domain-containing protein</fullName>
    </submittedName>
</protein>
<gene>
    <name evidence="2" type="ORF">WJU16_22225</name>
</gene>
<proteinExistence type="predicted"/>
<reference evidence="3" key="1">
    <citation type="submission" date="2024-03" db="EMBL/GenBank/DDBJ databases">
        <title>Chitinophaga horti sp. nov., isolated from garden soil.</title>
        <authorList>
            <person name="Lee D.S."/>
            <person name="Han D.M."/>
            <person name="Baek J.H."/>
            <person name="Choi D.G."/>
            <person name="Jeon J.H."/>
            <person name="Jeon C.O."/>
        </authorList>
    </citation>
    <scope>NUCLEOTIDE SEQUENCE [LARGE SCALE GENOMIC DNA]</scope>
    <source>
        <strain evidence="3">GPA1</strain>
    </source>
</reference>
<dbReference type="InterPro" id="IPR005094">
    <property type="entry name" value="Endonuclease_MobA/VirD2"/>
</dbReference>
<name>A0ABZ2YME3_9BACT</name>
<dbReference type="Proteomes" id="UP001485459">
    <property type="component" value="Chromosome"/>
</dbReference>
<evidence type="ECO:0000313" key="3">
    <source>
        <dbReference type="Proteomes" id="UP001485459"/>
    </source>
</evidence>